<dbReference type="InterPro" id="IPR024163">
    <property type="entry name" value="Aerotolerance_reg_N"/>
</dbReference>
<dbReference type="NCBIfam" id="TIGR02226">
    <property type="entry name" value="two_anch"/>
    <property type="match status" value="1"/>
</dbReference>
<gene>
    <name evidence="4" type="ORF">TsocGM_06945</name>
</gene>
<keyword evidence="5" id="KW-1185">Reference proteome</keyword>
<name>A0A432MLY3_9BACT</name>
<dbReference type="PANTHER" id="PTHR37464:SF1">
    <property type="entry name" value="BLL2463 PROTEIN"/>
    <property type="match status" value="1"/>
</dbReference>
<dbReference type="InterPro" id="IPR029062">
    <property type="entry name" value="Class_I_gatase-like"/>
</dbReference>
<feature type="transmembrane region" description="Helical" evidence="2">
    <location>
        <begin position="750"/>
        <end position="770"/>
    </location>
</feature>
<reference evidence="4 5" key="1">
    <citation type="submission" date="2018-12" db="EMBL/GenBank/DDBJ databases">
        <authorList>
            <person name="Toschakov S.V."/>
        </authorList>
    </citation>
    <scope>NUCLEOTIDE SEQUENCE [LARGE SCALE GENOMIC DNA]</scope>
    <source>
        <strain evidence="4 5">GM2012</strain>
    </source>
</reference>
<dbReference type="Proteomes" id="UP000280296">
    <property type="component" value="Unassembled WGS sequence"/>
</dbReference>
<dbReference type="Pfam" id="PF13519">
    <property type="entry name" value="VWA_2"/>
    <property type="match status" value="1"/>
</dbReference>
<feature type="transmembrane region" description="Helical" evidence="2">
    <location>
        <begin position="94"/>
        <end position="116"/>
    </location>
</feature>
<dbReference type="Gene3D" id="3.40.50.410">
    <property type="entry name" value="von Willebrand factor, type A domain"/>
    <property type="match status" value="1"/>
</dbReference>
<accession>A0A432MLY3</accession>
<organism evidence="4 5">
    <name type="scientific">Tautonia sociabilis</name>
    <dbReference type="NCBI Taxonomy" id="2080755"/>
    <lineage>
        <taxon>Bacteria</taxon>
        <taxon>Pseudomonadati</taxon>
        <taxon>Planctomycetota</taxon>
        <taxon>Planctomycetia</taxon>
        <taxon>Isosphaerales</taxon>
        <taxon>Isosphaeraceae</taxon>
        <taxon>Tautonia</taxon>
    </lineage>
</organism>
<dbReference type="InterPro" id="IPR011933">
    <property type="entry name" value="Double_TM_dom"/>
</dbReference>
<comment type="caution">
    <text evidence="4">The sequence shown here is derived from an EMBL/GenBank/DDBJ whole genome shotgun (WGS) entry which is preliminary data.</text>
</comment>
<dbReference type="InterPro" id="IPR002035">
    <property type="entry name" value="VWF_A"/>
</dbReference>
<dbReference type="SMART" id="SM00327">
    <property type="entry name" value="VWA"/>
    <property type="match status" value="1"/>
</dbReference>
<sequence length="773" mass="83841">MAVGWDEGMDPRSPPACPRSKETRPGMSFVTIPPPPLAIGFANPLLLWGLAAASLPILLHLLNRRRYREESWAAMRFLLAAIRKNQKRIRLEHWLLLTVRTLLVACAALAMAQPYLESTGAVPLLAGRRTHRVLVLDGTMSMSYAAAGRSRFSRAVEYADAYVQGARNGDAISVVLLGAPPRVVIGAPSPNHAEVREELEQLSPSHGKADLEATLSKIREVLDASDLPQKEILFLTDLQEGTWHVDPDRESAVKRAVEALERERANCVVVDLGDEVRSNRAVVDLALDTPVVVRGGPLSVISARLASFGSATEAGVRAQLVVDGRLGPERRVDLPPGQEVPVAFSYRFEDPGDHVVEVRLEEDRLPVDDTRRLAVPVREQLEALLVNGDYDPEPFESETDYLAQALSPSEGSDRSPSPIRVEVATEAQLSRRDLERYDVIFLCNVSRLSRGEVEAIDGFLRLGGGLVVFGGERLQPDEYNGTLFAGIPGSEEFEGPGFLPARLGAVVDSGAETAEQLALAPEFDPIGFEHPIVAIYQGAPAQVMAGLTGVRTWRSHDLRVPEGSTARRALAFTDGRPAVLTMPRHRGMVVQVATTADDDWTTWPLHPSYPPVVEQMALFAASGRMSQRNVAVGQPIDQAMPEGASPASAVIVRPDGREEPGRLVEEGGATRLVFDQTDLAGVYLARLGPPVARELSFAANPDPVESDPSRADSATLSALFPRWTFSSWDGGPVSQTAAATVGRRGELHRGLLLAVLGLVLGESTLAWWIGRRR</sequence>
<dbReference type="InterPro" id="IPR036465">
    <property type="entry name" value="vWFA_dom_sf"/>
</dbReference>
<evidence type="ECO:0000313" key="5">
    <source>
        <dbReference type="Proteomes" id="UP000280296"/>
    </source>
</evidence>
<feature type="region of interest" description="Disordered" evidence="1">
    <location>
        <begin position="1"/>
        <end position="25"/>
    </location>
</feature>
<dbReference type="AlphaFoldDB" id="A0A432MLY3"/>
<evidence type="ECO:0000313" key="4">
    <source>
        <dbReference type="EMBL" id="RUL88444.1"/>
    </source>
</evidence>
<feature type="domain" description="VWFA" evidence="3">
    <location>
        <begin position="129"/>
        <end position="306"/>
    </location>
</feature>
<feature type="transmembrane region" description="Helical" evidence="2">
    <location>
        <begin position="37"/>
        <end position="62"/>
    </location>
</feature>
<keyword evidence="2" id="KW-1133">Transmembrane helix</keyword>
<evidence type="ECO:0000259" key="3">
    <source>
        <dbReference type="SMART" id="SM00327"/>
    </source>
</evidence>
<keyword evidence="2" id="KW-0472">Membrane</keyword>
<dbReference type="Pfam" id="PF07584">
    <property type="entry name" value="BatA"/>
    <property type="match status" value="1"/>
</dbReference>
<proteinExistence type="predicted"/>
<dbReference type="CDD" id="cd00198">
    <property type="entry name" value="vWFA"/>
    <property type="match status" value="1"/>
</dbReference>
<evidence type="ECO:0000256" key="2">
    <source>
        <dbReference type="SAM" id="Phobius"/>
    </source>
</evidence>
<keyword evidence="2" id="KW-0812">Transmembrane</keyword>
<protein>
    <submittedName>
        <fullName evidence="4">VWA domain-containing protein</fullName>
    </submittedName>
</protein>
<dbReference type="Gene3D" id="3.40.50.880">
    <property type="match status" value="1"/>
</dbReference>
<dbReference type="PANTHER" id="PTHR37464">
    <property type="entry name" value="BLL2463 PROTEIN"/>
    <property type="match status" value="1"/>
</dbReference>
<dbReference type="EMBL" id="RYZH01000010">
    <property type="protein sequence ID" value="RUL88444.1"/>
    <property type="molecule type" value="Genomic_DNA"/>
</dbReference>
<dbReference type="SUPFAM" id="SSF52317">
    <property type="entry name" value="Class I glutamine amidotransferase-like"/>
    <property type="match status" value="1"/>
</dbReference>
<evidence type="ECO:0000256" key="1">
    <source>
        <dbReference type="SAM" id="MobiDB-lite"/>
    </source>
</evidence>
<dbReference type="SUPFAM" id="SSF53300">
    <property type="entry name" value="vWA-like"/>
    <property type="match status" value="1"/>
</dbReference>
<reference evidence="4 5" key="2">
    <citation type="submission" date="2019-01" db="EMBL/GenBank/DDBJ databases">
        <title>Tautonia sociabilis, a novel thermotolerant planctomycete of Isosphaeraceae family, isolated from a 4000 m deep subterranean habitat.</title>
        <authorList>
            <person name="Kovaleva O.L."/>
            <person name="Elcheninov A.G."/>
            <person name="Van Heerden E."/>
            <person name="Toshchakov S.V."/>
            <person name="Novikov A."/>
            <person name="Bonch-Osmolovskaya E.A."/>
            <person name="Kublanov I.V."/>
        </authorList>
    </citation>
    <scope>NUCLEOTIDE SEQUENCE [LARGE SCALE GENOMIC DNA]</scope>
    <source>
        <strain evidence="4 5">GM2012</strain>
    </source>
</reference>